<organism evidence="8 9">
    <name type="scientific">Morus notabilis</name>
    <dbReference type="NCBI Taxonomy" id="981085"/>
    <lineage>
        <taxon>Eukaryota</taxon>
        <taxon>Viridiplantae</taxon>
        <taxon>Streptophyta</taxon>
        <taxon>Embryophyta</taxon>
        <taxon>Tracheophyta</taxon>
        <taxon>Spermatophyta</taxon>
        <taxon>Magnoliopsida</taxon>
        <taxon>eudicotyledons</taxon>
        <taxon>Gunneridae</taxon>
        <taxon>Pentapetalae</taxon>
        <taxon>rosids</taxon>
        <taxon>fabids</taxon>
        <taxon>Rosales</taxon>
        <taxon>Moraceae</taxon>
        <taxon>Moreae</taxon>
        <taxon>Morus</taxon>
    </lineage>
</organism>
<feature type="compositionally biased region" description="Polar residues" evidence="7">
    <location>
        <begin position="862"/>
        <end position="883"/>
    </location>
</feature>
<dbReference type="EMBL" id="KE344566">
    <property type="protein sequence ID" value="EXB67652.1"/>
    <property type="molecule type" value="Genomic_DNA"/>
</dbReference>
<evidence type="ECO:0000256" key="5">
    <source>
        <dbReference type="RuleBase" id="RU364012"/>
    </source>
</evidence>
<feature type="coiled-coil region" evidence="6">
    <location>
        <begin position="106"/>
        <end position="189"/>
    </location>
</feature>
<evidence type="ECO:0000313" key="9">
    <source>
        <dbReference type="Proteomes" id="UP000030645"/>
    </source>
</evidence>
<keyword evidence="6" id="KW-0175">Coiled coil</keyword>
<keyword evidence="2 5" id="KW-0217">Developmental protein</keyword>
<dbReference type="Proteomes" id="UP000030645">
    <property type="component" value="Unassembled WGS sequence"/>
</dbReference>
<dbReference type="PANTHER" id="PTHR31791">
    <property type="entry name" value="FRIGIDA-LIKE PROTEIN 3-RELATED"/>
    <property type="match status" value="1"/>
</dbReference>
<dbReference type="InterPro" id="IPR012474">
    <property type="entry name" value="Frigida"/>
</dbReference>
<evidence type="ECO:0000313" key="8">
    <source>
        <dbReference type="EMBL" id="EXB67652.1"/>
    </source>
</evidence>
<dbReference type="GO" id="GO:0009908">
    <property type="term" value="P:flower development"/>
    <property type="evidence" value="ECO:0007669"/>
    <property type="project" value="UniProtKB-KW"/>
</dbReference>
<dbReference type="eggNOG" id="ENOG502QR8U">
    <property type="taxonomic scope" value="Eukaryota"/>
</dbReference>
<evidence type="ECO:0000256" key="1">
    <source>
        <dbReference type="ARBA" id="ARBA00008956"/>
    </source>
</evidence>
<dbReference type="Pfam" id="PF07899">
    <property type="entry name" value="Frigida"/>
    <property type="match status" value="2"/>
</dbReference>
<feature type="coiled-coil region" evidence="6">
    <location>
        <begin position="50"/>
        <end position="77"/>
    </location>
</feature>
<feature type="coiled-coil region" evidence="6">
    <location>
        <begin position="218"/>
        <end position="266"/>
    </location>
</feature>
<accession>W9RSR7</accession>
<dbReference type="GO" id="GO:0030154">
    <property type="term" value="P:cell differentiation"/>
    <property type="evidence" value="ECO:0007669"/>
    <property type="project" value="UniProtKB-KW"/>
</dbReference>
<name>W9RSR7_9ROSA</name>
<evidence type="ECO:0000256" key="2">
    <source>
        <dbReference type="ARBA" id="ARBA00022473"/>
    </source>
</evidence>
<dbReference type="AlphaFoldDB" id="W9RSR7"/>
<keyword evidence="3 5" id="KW-0221">Differentiation</keyword>
<evidence type="ECO:0000256" key="4">
    <source>
        <dbReference type="ARBA" id="ARBA00023089"/>
    </source>
</evidence>
<evidence type="ECO:0000256" key="6">
    <source>
        <dbReference type="SAM" id="Coils"/>
    </source>
</evidence>
<dbReference type="PANTHER" id="PTHR31791:SF37">
    <property type="entry name" value="A_TM021B04.7 PROTEIN"/>
    <property type="match status" value="1"/>
</dbReference>
<keyword evidence="9" id="KW-1185">Reference proteome</keyword>
<feature type="region of interest" description="Disordered" evidence="7">
    <location>
        <begin position="835"/>
        <end position="884"/>
    </location>
</feature>
<protein>
    <recommendedName>
        <fullName evidence="5">FRIGIDA-like protein</fullName>
    </recommendedName>
</protein>
<dbReference type="Gene3D" id="1.10.287.2610">
    <property type="match status" value="1"/>
</dbReference>
<evidence type="ECO:0000256" key="7">
    <source>
        <dbReference type="SAM" id="MobiDB-lite"/>
    </source>
</evidence>
<dbReference type="OrthoDB" id="1194450at2759"/>
<proteinExistence type="inferred from homology"/>
<dbReference type="SUPFAM" id="SSF57997">
    <property type="entry name" value="Tropomyosin"/>
    <property type="match status" value="1"/>
</dbReference>
<reference evidence="9" key="1">
    <citation type="submission" date="2013-01" db="EMBL/GenBank/DDBJ databases">
        <title>Draft Genome Sequence of a Mulberry Tree, Morus notabilis C.K. Schneid.</title>
        <authorList>
            <person name="He N."/>
            <person name="Zhao S."/>
        </authorList>
    </citation>
    <scope>NUCLEOTIDE SEQUENCE</scope>
</reference>
<comment type="similarity">
    <text evidence="1 5">Belongs to the Frigida family.</text>
</comment>
<feature type="coiled-coil region" evidence="6">
    <location>
        <begin position="327"/>
        <end position="387"/>
    </location>
</feature>
<evidence type="ECO:0000256" key="3">
    <source>
        <dbReference type="ARBA" id="ARBA00022782"/>
    </source>
</evidence>
<dbReference type="KEGG" id="mnt:21393520"/>
<dbReference type="STRING" id="981085.W9RSR7"/>
<keyword evidence="4 5" id="KW-0287">Flowering</keyword>
<sequence length="939" mass="108416">MEEIINDLKISELKQGVLCKAYEELHSQASSMLVFSLQWKDLENHFESTRKSLRVELEILAERERQLEVREAELNSNLDSKAKELEGVEKLIGEQAKVLELNLQHVDSLKSLIQENREELEVKEKQYVVIQNSIAEKEREFASTRSSLKEGEEKLESLEKRIKQKSKEAESKEKELDSIQRTLRGYKDDIEFKDRKFNAIRRSLEERKKEFELKEGQLKICRSSIDECEKEIKLKEENLISLRNSIAECSNELELKQKQLDLVQKDLGLKEKEFVSLKQSVDQCSQQFEMKERKFQDYLEKLELKEKFCESKSEELDSFHKKVNECLKECELKKENLSSLKKLVQKRSCELEAKESQFNKNVNEFEMRRKELDLSQKSNELREKELTNILPAQVKVEQPEYTHANNAASCQSITKTGKDLQFLLNRHLMRHDSVCGEIFSVLQASPDSAKLVLDAMEGFYPVQSSGQNSEFDVNIVRRSCILLLEQLMESSPQINPQVREAAIKLAGDWKAKMTKENYLESLGFLQFLTSYKLSSAFDADELRSILDIVSQQRQGSELRQVLSTADKAPVTTKIEQAENSSANVVTSSSNLQLSTTQNDVIALLETSCDPAKLVLDHIHGYFSQHWKRGDASFEENSMRNYILLFEKLFRMSPKILPMVKEDAMKLAREWKTKMRPETENQWEVLGFLQFLVTYRLVFSFGKDEILKFLETVCQHKEALELCRTLGIASKIPEFVRDLIRKKKLVDAVALICTFKLTKFSPLTLLTKYMENLKEYTKTNCKGKKPIEERDKITDDEIAALTAVIKCILDYNLDSKILIDISKRLKLLEQMKRDRKRSAQLARPKIEKEQQQRTWKKRKNDTFVPQGQPQHGNNKFPRTSSSTVRPHGPPTFIPVIPPPPLDFPPNPHAFARDPPQFVLGGSGNIISPGRGVFPNAGSHY</sequence>
<gene>
    <name evidence="8" type="ORF">L484_010219</name>
</gene>